<dbReference type="OrthoDB" id="3943416at2759"/>
<gene>
    <name evidence="1" type="ORF">K469DRAFT_232918</name>
</gene>
<proteinExistence type="predicted"/>
<evidence type="ECO:0000313" key="1">
    <source>
        <dbReference type="EMBL" id="KAF2182409.1"/>
    </source>
</evidence>
<organism evidence="1 2">
    <name type="scientific">Zopfia rhizophila CBS 207.26</name>
    <dbReference type="NCBI Taxonomy" id="1314779"/>
    <lineage>
        <taxon>Eukaryota</taxon>
        <taxon>Fungi</taxon>
        <taxon>Dikarya</taxon>
        <taxon>Ascomycota</taxon>
        <taxon>Pezizomycotina</taxon>
        <taxon>Dothideomycetes</taxon>
        <taxon>Dothideomycetes incertae sedis</taxon>
        <taxon>Zopfiaceae</taxon>
        <taxon>Zopfia</taxon>
    </lineage>
</organism>
<sequence>MPTPCLNCSRRGNDCLVNLSSSRCSACAGRNVKCDLIVSQPKINALSSVLENCDFVVNLRKWIPKRKRCLVKRWPQFVRFKLLKRQKLVLGIKKLTHRNL</sequence>
<accession>A0A6A6DVZ6</accession>
<keyword evidence="2" id="KW-1185">Reference proteome</keyword>
<dbReference type="EMBL" id="ML994648">
    <property type="protein sequence ID" value="KAF2182409.1"/>
    <property type="molecule type" value="Genomic_DNA"/>
</dbReference>
<name>A0A6A6DVZ6_9PEZI</name>
<evidence type="ECO:0008006" key="3">
    <source>
        <dbReference type="Google" id="ProtNLM"/>
    </source>
</evidence>
<dbReference type="AlphaFoldDB" id="A0A6A6DVZ6"/>
<evidence type="ECO:0000313" key="2">
    <source>
        <dbReference type="Proteomes" id="UP000800200"/>
    </source>
</evidence>
<dbReference type="Proteomes" id="UP000800200">
    <property type="component" value="Unassembled WGS sequence"/>
</dbReference>
<reference evidence="1" key="1">
    <citation type="journal article" date="2020" name="Stud. Mycol.">
        <title>101 Dothideomycetes genomes: a test case for predicting lifestyles and emergence of pathogens.</title>
        <authorList>
            <person name="Haridas S."/>
            <person name="Albert R."/>
            <person name="Binder M."/>
            <person name="Bloem J."/>
            <person name="Labutti K."/>
            <person name="Salamov A."/>
            <person name="Andreopoulos B."/>
            <person name="Baker S."/>
            <person name="Barry K."/>
            <person name="Bills G."/>
            <person name="Bluhm B."/>
            <person name="Cannon C."/>
            <person name="Castanera R."/>
            <person name="Culley D."/>
            <person name="Daum C."/>
            <person name="Ezra D."/>
            <person name="Gonzalez J."/>
            <person name="Henrissat B."/>
            <person name="Kuo A."/>
            <person name="Liang C."/>
            <person name="Lipzen A."/>
            <person name="Lutzoni F."/>
            <person name="Magnuson J."/>
            <person name="Mondo S."/>
            <person name="Nolan M."/>
            <person name="Ohm R."/>
            <person name="Pangilinan J."/>
            <person name="Park H.-J."/>
            <person name="Ramirez L."/>
            <person name="Alfaro M."/>
            <person name="Sun H."/>
            <person name="Tritt A."/>
            <person name="Yoshinaga Y."/>
            <person name="Zwiers L.-H."/>
            <person name="Turgeon B."/>
            <person name="Goodwin S."/>
            <person name="Spatafora J."/>
            <person name="Crous P."/>
            <person name="Grigoriev I."/>
        </authorList>
    </citation>
    <scope>NUCLEOTIDE SEQUENCE</scope>
    <source>
        <strain evidence="1">CBS 207.26</strain>
    </source>
</reference>
<protein>
    <recommendedName>
        <fullName evidence="3">Zn(2)-C6 fungal-type domain-containing protein</fullName>
    </recommendedName>
</protein>